<dbReference type="Gene3D" id="3.60.100.10">
    <property type="entry name" value="Cytotoxic necrotizing factor, Rho-activating domain"/>
    <property type="match status" value="1"/>
</dbReference>
<sequence length="109" mass="12263">MKNLDKKIDFTNPYALLARDDKGKMDVKVLSEDAIVSPSKKGNAIEVINSLKKRLLYYTLWISRCIAAARERIPGSIDNYVTGVSECSQQRGNLKDDRYIVDLSNGLLI</sequence>
<organism evidence="1 2">
    <name type="scientific">Photorhabdus bodei</name>
    <dbReference type="NCBI Taxonomy" id="2029681"/>
    <lineage>
        <taxon>Bacteria</taxon>
        <taxon>Pseudomonadati</taxon>
        <taxon>Pseudomonadota</taxon>
        <taxon>Gammaproteobacteria</taxon>
        <taxon>Enterobacterales</taxon>
        <taxon>Morganellaceae</taxon>
        <taxon>Photorhabdus</taxon>
    </lineage>
</organism>
<dbReference type="EMBL" id="WSFC01000006">
    <property type="protein sequence ID" value="NDL02587.1"/>
    <property type="molecule type" value="Genomic_DNA"/>
</dbReference>
<protein>
    <submittedName>
        <fullName evidence="1">Uncharacterized protein</fullName>
    </submittedName>
</protein>
<gene>
    <name evidence="1" type="ORF">GPY48_04705</name>
</gene>
<name>A0ABX0ALZ0_9GAMM</name>
<comment type="caution">
    <text evidence="1">The sequence shown here is derived from an EMBL/GenBank/DDBJ whole genome shotgun (WGS) entry which is preliminary data.</text>
</comment>
<dbReference type="GeneID" id="88808653"/>
<evidence type="ECO:0000313" key="1">
    <source>
        <dbReference type="EMBL" id="NDL02587.1"/>
    </source>
</evidence>
<dbReference type="InterPro" id="IPR037040">
    <property type="entry name" value="CNF_Rho-act_sf"/>
</dbReference>
<reference evidence="1 2" key="1">
    <citation type="submission" date="2019-12" db="EMBL/GenBank/DDBJ databases">
        <title>Engineering Photorhabdus to improve their lethality against agricultural pests.</title>
        <authorList>
            <person name="Machado R.A.R."/>
        </authorList>
    </citation>
    <scope>NUCLEOTIDE SEQUENCE [LARGE SCALE GENOMIC DNA]</scope>
    <source>
        <strain evidence="1 2">M-CN4</strain>
    </source>
</reference>
<dbReference type="RefSeq" id="WP_146747420.1">
    <property type="nucleotide sequence ID" value="NZ_CAWNYH010000010.1"/>
</dbReference>
<dbReference type="Proteomes" id="UP000466619">
    <property type="component" value="Unassembled WGS sequence"/>
</dbReference>
<accession>A0ABX0ALZ0</accession>
<proteinExistence type="predicted"/>
<evidence type="ECO:0000313" key="2">
    <source>
        <dbReference type="Proteomes" id="UP000466619"/>
    </source>
</evidence>
<keyword evidence="2" id="KW-1185">Reference proteome</keyword>